<reference evidence="16" key="1">
    <citation type="journal article" date="2019" name="Int. J. Syst. Evol. Microbiol.">
        <title>The Global Catalogue of Microorganisms (GCM) 10K type strain sequencing project: providing services to taxonomists for standard genome sequencing and annotation.</title>
        <authorList>
            <consortium name="The Broad Institute Genomics Platform"/>
            <consortium name="The Broad Institute Genome Sequencing Center for Infectious Disease"/>
            <person name="Wu L."/>
            <person name="Ma J."/>
        </authorList>
    </citation>
    <scope>NUCLEOTIDE SEQUENCE [LARGE SCALE GENOMIC DNA]</scope>
    <source>
        <strain evidence="16">SYNS20</strain>
    </source>
</reference>
<organism evidence="15 16">
    <name type="scientific">Streptomyces monticola</name>
    <dbReference type="NCBI Taxonomy" id="2666263"/>
    <lineage>
        <taxon>Bacteria</taxon>
        <taxon>Bacillati</taxon>
        <taxon>Actinomycetota</taxon>
        <taxon>Actinomycetes</taxon>
        <taxon>Kitasatosporales</taxon>
        <taxon>Streptomycetaceae</taxon>
        <taxon>Streptomyces</taxon>
    </lineage>
</organism>
<feature type="region of interest" description="Disordered" evidence="11">
    <location>
        <begin position="307"/>
        <end position="362"/>
    </location>
</feature>
<dbReference type="GO" id="GO:0008233">
    <property type="term" value="F:peptidase activity"/>
    <property type="evidence" value="ECO:0007669"/>
    <property type="project" value="UniProtKB-KW"/>
</dbReference>
<feature type="active site" description="Charge relay system" evidence="10">
    <location>
        <position position="92"/>
    </location>
</feature>
<evidence type="ECO:0000256" key="3">
    <source>
        <dbReference type="ARBA" id="ARBA00022475"/>
    </source>
</evidence>
<evidence type="ECO:0000256" key="10">
    <source>
        <dbReference type="PROSITE-ProRule" id="PRU01240"/>
    </source>
</evidence>
<dbReference type="Gene3D" id="3.40.50.200">
    <property type="entry name" value="Peptidase S8/S53 domain"/>
    <property type="match status" value="1"/>
</dbReference>
<dbReference type="GO" id="GO:0006508">
    <property type="term" value="P:proteolysis"/>
    <property type="evidence" value="ECO:0007669"/>
    <property type="project" value="UniProtKB-KW"/>
</dbReference>
<keyword evidence="9 12" id="KW-0472">Membrane</keyword>
<comment type="subcellular location">
    <subcellularLocation>
        <location evidence="1">Cell membrane</location>
        <topology evidence="1">Single-pass membrane protein</topology>
    </subcellularLocation>
</comment>
<evidence type="ECO:0000259" key="14">
    <source>
        <dbReference type="Pfam" id="PF00082"/>
    </source>
</evidence>
<proteinExistence type="inferred from homology"/>
<dbReference type="InterPro" id="IPR036852">
    <property type="entry name" value="Peptidase_S8/S53_dom_sf"/>
</dbReference>
<keyword evidence="4 10" id="KW-0645">Protease</keyword>
<dbReference type="PANTHER" id="PTHR43806:SF11">
    <property type="entry name" value="CEREVISIN-RELATED"/>
    <property type="match status" value="1"/>
</dbReference>
<keyword evidence="5 12" id="KW-0812">Transmembrane</keyword>
<dbReference type="InterPro" id="IPR015500">
    <property type="entry name" value="Peptidase_S8_subtilisin-rel"/>
</dbReference>
<keyword evidence="3" id="KW-1003">Cell membrane</keyword>
<feature type="compositionally biased region" description="Low complexity" evidence="11">
    <location>
        <begin position="328"/>
        <end position="337"/>
    </location>
</feature>
<feature type="compositionally biased region" description="Basic and acidic residues" evidence="11">
    <location>
        <begin position="341"/>
        <end position="353"/>
    </location>
</feature>
<accession>A0ABW2JHU6</accession>
<evidence type="ECO:0000256" key="9">
    <source>
        <dbReference type="ARBA" id="ARBA00023136"/>
    </source>
</evidence>
<evidence type="ECO:0000313" key="15">
    <source>
        <dbReference type="EMBL" id="MFC7305151.1"/>
    </source>
</evidence>
<name>A0ABW2JHU6_9ACTN</name>
<dbReference type="InterPro" id="IPR000209">
    <property type="entry name" value="Peptidase_S8/S53_dom"/>
</dbReference>
<feature type="active site" description="Charge relay system" evidence="10">
    <location>
        <position position="250"/>
    </location>
</feature>
<evidence type="ECO:0000313" key="16">
    <source>
        <dbReference type="Proteomes" id="UP001596523"/>
    </source>
</evidence>
<dbReference type="InterPro" id="IPR050131">
    <property type="entry name" value="Peptidase_S8_subtilisin-like"/>
</dbReference>
<evidence type="ECO:0000256" key="13">
    <source>
        <dbReference type="SAM" id="SignalP"/>
    </source>
</evidence>
<keyword evidence="6 10" id="KW-0378">Hydrolase</keyword>
<feature type="chain" id="PRO_5045614720" evidence="13">
    <location>
        <begin position="26"/>
        <end position="395"/>
    </location>
</feature>
<feature type="active site" description="Charge relay system" evidence="10">
    <location>
        <position position="58"/>
    </location>
</feature>
<feature type="signal peptide" evidence="13">
    <location>
        <begin position="1"/>
        <end position="25"/>
    </location>
</feature>
<comment type="similarity">
    <text evidence="2 10">Belongs to the peptidase S8 family.</text>
</comment>
<dbReference type="PRINTS" id="PR00723">
    <property type="entry name" value="SUBTILISIN"/>
</dbReference>
<protein>
    <submittedName>
        <fullName evidence="15">Type VII secretion-associated serine protease mycosin</fullName>
    </submittedName>
</protein>
<dbReference type="Proteomes" id="UP001596523">
    <property type="component" value="Unassembled WGS sequence"/>
</dbReference>
<dbReference type="InterPro" id="IPR023834">
    <property type="entry name" value="T7SS_pept_S8A_mycosin"/>
</dbReference>
<feature type="transmembrane region" description="Helical" evidence="12">
    <location>
        <begin position="367"/>
        <end position="387"/>
    </location>
</feature>
<sequence>MTGWVVPLAGAAAILLVAPLPSAHAADMRSRQWYLDAMRADDLWKVSVGAGVTVAVVDTGVDASVPELRGRVLRGKNVENSDGGTLSDEQGHGTSMAATIAGSGAQGGIKGLAPSAKILPVKVSSQSESFGGLGIVAKGIRYAADSDAKVINVSQSGFPTSGERADLQAAINYASKKGKLVFAGSGNDGDGSPEYPAAMPGAVAVGAVASSGKVSKFSNFGSHLALAAPGEKIPSYCPKNEGYCESKGTSQATALASASAALIWSKHPNWTANQVLRVMMETAGHDGPVPSKYIGYGTIRPAQVLLEGMGEPGDPDVNPLLAARQNESPTPSTSPSPANKNKGDSKDDQKQPRSENAAAESDGGGTLWIVVTIVAAAAVAAGALVAVRVRNRRAP</sequence>
<evidence type="ECO:0000256" key="2">
    <source>
        <dbReference type="ARBA" id="ARBA00011073"/>
    </source>
</evidence>
<evidence type="ECO:0000256" key="4">
    <source>
        <dbReference type="ARBA" id="ARBA00022670"/>
    </source>
</evidence>
<keyword evidence="16" id="KW-1185">Reference proteome</keyword>
<dbReference type="PANTHER" id="PTHR43806">
    <property type="entry name" value="PEPTIDASE S8"/>
    <property type="match status" value="1"/>
</dbReference>
<dbReference type="EMBL" id="JBHTCF010000004">
    <property type="protein sequence ID" value="MFC7305151.1"/>
    <property type="molecule type" value="Genomic_DNA"/>
</dbReference>
<keyword evidence="13" id="KW-0732">Signal</keyword>
<evidence type="ECO:0000256" key="6">
    <source>
        <dbReference type="ARBA" id="ARBA00022801"/>
    </source>
</evidence>
<evidence type="ECO:0000256" key="8">
    <source>
        <dbReference type="ARBA" id="ARBA00022989"/>
    </source>
</evidence>
<evidence type="ECO:0000256" key="11">
    <source>
        <dbReference type="SAM" id="MobiDB-lite"/>
    </source>
</evidence>
<dbReference type="NCBIfam" id="TIGR03921">
    <property type="entry name" value="T7SS_mycosin"/>
    <property type="match status" value="1"/>
</dbReference>
<keyword evidence="8 12" id="KW-1133">Transmembrane helix</keyword>
<dbReference type="SUPFAM" id="SSF52743">
    <property type="entry name" value="Subtilisin-like"/>
    <property type="match status" value="1"/>
</dbReference>
<evidence type="ECO:0000256" key="7">
    <source>
        <dbReference type="ARBA" id="ARBA00022825"/>
    </source>
</evidence>
<gene>
    <name evidence="15" type="primary">mycP</name>
    <name evidence="15" type="ORF">ACFQVC_13080</name>
</gene>
<evidence type="ECO:0000256" key="1">
    <source>
        <dbReference type="ARBA" id="ARBA00004162"/>
    </source>
</evidence>
<keyword evidence="7 10" id="KW-0720">Serine protease</keyword>
<evidence type="ECO:0000256" key="5">
    <source>
        <dbReference type="ARBA" id="ARBA00022692"/>
    </source>
</evidence>
<feature type="domain" description="Peptidase S8/S53" evidence="14">
    <location>
        <begin position="49"/>
        <end position="297"/>
    </location>
</feature>
<evidence type="ECO:0000256" key="12">
    <source>
        <dbReference type="SAM" id="Phobius"/>
    </source>
</evidence>
<dbReference type="PROSITE" id="PS51892">
    <property type="entry name" value="SUBTILASE"/>
    <property type="match status" value="1"/>
</dbReference>
<dbReference type="Pfam" id="PF00082">
    <property type="entry name" value="Peptidase_S8"/>
    <property type="match status" value="1"/>
</dbReference>
<comment type="caution">
    <text evidence="15">The sequence shown here is derived from an EMBL/GenBank/DDBJ whole genome shotgun (WGS) entry which is preliminary data.</text>
</comment>
<dbReference type="RefSeq" id="WP_381830283.1">
    <property type="nucleotide sequence ID" value="NZ_JBHTCF010000004.1"/>
</dbReference>